<dbReference type="GO" id="GO:0004930">
    <property type="term" value="F:G protein-coupled receptor activity"/>
    <property type="evidence" value="ECO:0007669"/>
    <property type="project" value="InterPro"/>
</dbReference>
<dbReference type="PROSITE" id="PS50262">
    <property type="entry name" value="G_PROTEIN_RECEP_F1_2"/>
    <property type="match status" value="1"/>
</dbReference>
<evidence type="ECO:0000256" key="4">
    <source>
        <dbReference type="ARBA" id="ARBA00023136"/>
    </source>
</evidence>
<dbReference type="PANTHER" id="PTHR26451">
    <property type="entry name" value="G_PROTEIN_RECEP_F1_2 DOMAIN-CONTAINING PROTEIN"/>
    <property type="match status" value="1"/>
</dbReference>
<dbReference type="GeneID" id="105911146"/>
<dbReference type="RefSeq" id="XP_012695387.1">
    <property type="nucleotide sequence ID" value="XM_012839933.1"/>
</dbReference>
<proteinExistence type="predicted"/>
<dbReference type="GO" id="GO:0016020">
    <property type="term" value="C:membrane"/>
    <property type="evidence" value="ECO:0007669"/>
    <property type="project" value="UniProtKB-SubCell"/>
</dbReference>
<feature type="transmembrane region" description="Helical" evidence="5">
    <location>
        <begin position="236"/>
        <end position="256"/>
    </location>
</feature>
<dbReference type="Pfam" id="PF00001">
    <property type="entry name" value="7tm_1"/>
    <property type="match status" value="1"/>
</dbReference>
<dbReference type="CDD" id="cd00637">
    <property type="entry name" value="7tm_classA_rhodopsin-like"/>
    <property type="match status" value="1"/>
</dbReference>
<dbReference type="AlphaFoldDB" id="A0A6P3WDB6"/>
<dbReference type="InterPro" id="IPR052921">
    <property type="entry name" value="GPCR1_Superfamily_Member"/>
</dbReference>
<dbReference type="FunFam" id="1.20.1070.10:FF:000096">
    <property type="entry name" value="Odorant receptor 131-2"/>
    <property type="match status" value="1"/>
</dbReference>
<dbReference type="GO" id="GO:0004984">
    <property type="term" value="F:olfactory receptor activity"/>
    <property type="evidence" value="ECO:0007669"/>
    <property type="project" value="TreeGrafter"/>
</dbReference>
<evidence type="ECO:0000313" key="8">
    <source>
        <dbReference type="RefSeq" id="XP_012695387.1"/>
    </source>
</evidence>
<evidence type="ECO:0000313" key="7">
    <source>
        <dbReference type="Proteomes" id="UP000515152"/>
    </source>
</evidence>
<reference evidence="8" key="1">
    <citation type="submission" date="2025-08" db="UniProtKB">
        <authorList>
            <consortium name="RefSeq"/>
        </authorList>
    </citation>
    <scope>IDENTIFICATION</scope>
</reference>
<dbReference type="SUPFAM" id="SSF81321">
    <property type="entry name" value="Family A G protein-coupled receptor-like"/>
    <property type="match status" value="1"/>
</dbReference>
<evidence type="ECO:0000259" key="6">
    <source>
        <dbReference type="PROSITE" id="PS50262"/>
    </source>
</evidence>
<dbReference type="InterPro" id="IPR000276">
    <property type="entry name" value="GPCR_Rhodpsn"/>
</dbReference>
<evidence type="ECO:0000256" key="3">
    <source>
        <dbReference type="ARBA" id="ARBA00022989"/>
    </source>
</evidence>
<gene>
    <name evidence="8" type="primary">LOC105911146</name>
</gene>
<dbReference type="Proteomes" id="UP000515152">
    <property type="component" value="Chromosome 9"/>
</dbReference>
<feature type="domain" description="G-protein coupled receptors family 1 profile" evidence="6">
    <location>
        <begin position="42"/>
        <end position="292"/>
    </location>
</feature>
<keyword evidence="4 5" id="KW-0472">Membrane</keyword>
<keyword evidence="2 5" id="KW-0812">Transmembrane</keyword>
<organism evidence="7 8">
    <name type="scientific">Clupea harengus</name>
    <name type="common">Atlantic herring</name>
    <dbReference type="NCBI Taxonomy" id="7950"/>
    <lineage>
        <taxon>Eukaryota</taxon>
        <taxon>Metazoa</taxon>
        <taxon>Chordata</taxon>
        <taxon>Craniata</taxon>
        <taxon>Vertebrata</taxon>
        <taxon>Euteleostomi</taxon>
        <taxon>Actinopterygii</taxon>
        <taxon>Neopterygii</taxon>
        <taxon>Teleostei</taxon>
        <taxon>Clupei</taxon>
        <taxon>Clupeiformes</taxon>
        <taxon>Clupeoidei</taxon>
        <taxon>Clupeidae</taxon>
        <taxon>Clupea</taxon>
    </lineage>
</organism>
<feature type="transmembrane region" description="Helical" evidence="5">
    <location>
        <begin position="141"/>
        <end position="167"/>
    </location>
</feature>
<evidence type="ECO:0000256" key="5">
    <source>
        <dbReference type="SAM" id="Phobius"/>
    </source>
</evidence>
<keyword evidence="7" id="KW-1185">Reference proteome</keyword>
<feature type="transmembrane region" description="Helical" evidence="5">
    <location>
        <begin position="196"/>
        <end position="215"/>
    </location>
</feature>
<protein>
    <submittedName>
        <fullName evidence="8">Odorant receptor 131-2-like</fullName>
    </submittedName>
</protein>
<dbReference type="OrthoDB" id="8759131at2759"/>
<sequence>MSDNSSQGRNSSGGRLFTGSDPVRLSVTTALAQILVWPFVYIDIFMFVVFLKRRVLRAEPRYLLFAQTLIADTAFLLTTNFVVITYQVFLLLPVGSCLPLSLLMGGLTHVSPTTIIAMCLERYVAICMPLRHVNIFSPGRTMGFIAMVWLISFSKPFIDFMIFLSYVTKSYFDQPAFCYYEIILLEDWHMILRGNLFILNYVLVLVILVFCYASIMHVARRASGDNKQAASKGQRTLLLHIAQLVLCTLEVTGPLIEARVLEMGNVNTYLIVRYFNFLAFSVVSRAISPLVYGLRDEKFNAAMRFYAKCGSSQISAVK</sequence>
<dbReference type="Gene3D" id="1.20.1070.10">
    <property type="entry name" value="Rhodopsin 7-helix transmembrane proteins"/>
    <property type="match status" value="1"/>
</dbReference>
<keyword evidence="3 5" id="KW-1133">Transmembrane helix</keyword>
<dbReference type="KEGG" id="char:105911146"/>
<comment type="subcellular location">
    <subcellularLocation>
        <location evidence="1">Membrane</location>
    </subcellularLocation>
</comment>
<evidence type="ECO:0000256" key="1">
    <source>
        <dbReference type="ARBA" id="ARBA00004370"/>
    </source>
</evidence>
<feature type="transmembrane region" description="Helical" evidence="5">
    <location>
        <begin position="98"/>
        <end position="120"/>
    </location>
</feature>
<evidence type="ECO:0000256" key="2">
    <source>
        <dbReference type="ARBA" id="ARBA00022692"/>
    </source>
</evidence>
<accession>A0A6P3WDB6</accession>
<feature type="transmembrane region" description="Helical" evidence="5">
    <location>
        <begin position="271"/>
        <end position="294"/>
    </location>
</feature>
<dbReference type="PRINTS" id="PR00237">
    <property type="entry name" value="GPCRRHODOPSN"/>
</dbReference>
<dbReference type="PANTHER" id="PTHR26451:SF886">
    <property type="entry name" value="GROWTH HORMONE SECRETAGOGUE RECEPTOR TYPE 1-LIKE-RELATED"/>
    <property type="match status" value="1"/>
</dbReference>
<feature type="transmembrane region" description="Helical" evidence="5">
    <location>
        <begin position="30"/>
        <end position="51"/>
    </location>
</feature>
<name>A0A6P3WDB6_CLUHA</name>
<dbReference type="InterPro" id="IPR017452">
    <property type="entry name" value="GPCR_Rhodpsn_7TM"/>
</dbReference>
<dbReference type="GO" id="GO:0005549">
    <property type="term" value="F:odorant binding"/>
    <property type="evidence" value="ECO:0007669"/>
    <property type="project" value="TreeGrafter"/>
</dbReference>
<feature type="transmembrane region" description="Helical" evidence="5">
    <location>
        <begin position="63"/>
        <end position="86"/>
    </location>
</feature>